<keyword evidence="5" id="KW-1185">Reference proteome</keyword>
<feature type="compositionally biased region" description="Low complexity" evidence="3">
    <location>
        <begin position="43"/>
        <end position="54"/>
    </location>
</feature>
<dbReference type="SUPFAM" id="SSF53474">
    <property type="entry name" value="alpha/beta-Hydrolases"/>
    <property type="match status" value="1"/>
</dbReference>
<feature type="compositionally biased region" description="Basic and acidic residues" evidence="3">
    <location>
        <begin position="55"/>
        <end position="69"/>
    </location>
</feature>
<evidence type="ECO:0000256" key="2">
    <source>
        <dbReference type="ARBA" id="ARBA00022801"/>
    </source>
</evidence>
<organism evidence="4 5">
    <name type="scientific">Cupriavidus respiraculi</name>
    <dbReference type="NCBI Taxonomy" id="195930"/>
    <lineage>
        <taxon>Bacteria</taxon>
        <taxon>Pseudomonadati</taxon>
        <taxon>Pseudomonadota</taxon>
        <taxon>Betaproteobacteria</taxon>
        <taxon>Burkholderiales</taxon>
        <taxon>Burkholderiaceae</taxon>
        <taxon>Cupriavidus</taxon>
    </lineage>
</organism>
<gene>
    <name evidence="4" type="ORF">LMG21510_01373</name>
</gene>
<dbReference type="RefSeq" id="WP_224040543.1">
    <property type="nucleotide sequence ID" value="NZ_CAJZAH010000001.1"/>
</dbReference>
<evidence type="ECO:0008006" key="6">
    <source>
        <dbReference type="Google" id="ProtNLM"/>
    </source>
</evidence>
<feature type="region of interest" description="Disordered" evidence="3">
    <location>
        <begin position="38"/>
        <end position="97"/>
    </location>
</feature>
<dbReference type="Gene3D" id="3.40.50.1820">
    <property type="entry name" value="alpha/beta hydrolase"/>
    <property type="match status" value="1"/>
</dbReference>
<dbReference type="PANTHER" id="PTHR43037:SF1">
    <property type="entry name" value="BLL1128 PROTEIN"/>
    <property type="match status" value="1"/>
</dbReference>
<evidence type="ECO:0000256" key="1">
    <source>
        <dbReference type="ARBA" id="ARBA00022729"/>
    </source>
</evidence>
<evidence type="ECO:0000313" key="4">
    <source>
        <dbReference type="EMBL" id="CAG9169248.1"/>
    </source>
</evidence>
<reference evidence="4 5" key="1">
    <citation type="submission" date="2021-08" db="EMBL/GenBank/DDBJ databases">
        <authorList>
            <person name="Peeters C."/>
        </authorList>
    </citation>
    <scope>NUCLEOTIDE SEQUENCE [LARGE SCALE GENOMIC DNA]</scope>
    <source>
        <strain evidence="4 5">LMG 21510</strain>
    </source>
</reference>
<dbReference type="InterPro" id="IPR029058">
    <property type="entry name" value="AB_hydrolase_fold"/>
</dbReference>
<dbReference type="NCBIfam" id="TIGR01840">
    <property type="entry name" value="esterase_phb"/>
    <property type="match status" value="1"/>
</dbReference>
<dbReference type="EMBL" id="CAJZAH010000001">
    <property type="protein sequence ID" value="CAG9169248.1"/>
    <property type="molecule type" value="Genomic_DNA"/>
</dbReference>
<comment type="caution">
    <text evidence="4">The sequence shown here is derived from an EMBL/GenBank/DDBJ whole genome shotgun (WGS) entry which is preliminary data.</text>
</comment>
<feature type="compositionally biased region" description="Polar residues" evidence="3">
    <location>
        <begin position="86"/>
        <end position="96"/>
    </location>
</feature>
<dbReference type="PANTHER" id="PTHR43037">
    <property type="entry name" value="UNNAMED PRODUCT-RELATED"/>
    <property type="match status" value="1"/>
</dbReference>
<proteinExistence type="predicted"/>
<dbReference type="Proteomes" id="UP000721236">
    <property type="component" value="Unassembled WGS sequence"/>
</dbReference>
<sequence length="370" mass="39081">MKMNEDFLASMQEAMQILRTSGPLEATEAIQRALRGGDAGVSAPAPAGHAAIAEPARRDAAARDHDAPRARATARTQAHPQRHTDAQASGHFSSRTYAGATGKRDYKLYVPGGYGNEPVPLIVMLHGCTQDADDFAAGTRMNLLAEQHNFLVAYPIQPASANPSKCWSWFKPGDQQRDRGEPALIAGITREVMSSYRVDSQRVYVAGLSAGGAMAAVMIQTYPELYAAAGVHSGLPYGSAQDLPSALAAMKGGKGGAGRRRPAASSAAPRRPVIVFHGDADTTVHPANGGRVLQGFDHAAAGARHAQPGGRPYTRHELRSADGIEAEQWIVHGAPHAWAGGSSRGSYTDVDGPDASAEMVRFFLAHPARP</sequence>
<feature type="compositionally biased region" description="Low complexity" evidence="3">
    <location>
        <begin position="70"/>
        <end position="79"/>
    </location>
</feature>
<keyword evidence="1" id="KW-0732">Signal</keyword>
<keyword evidence="2" id="KW-0378">Hydrolase</keyword>
<evidence type="ECO:0000313" key="5">
    <source>
        <dbReference type="Proteomes" id="UP000721236"/>
    </source>
</evidence>
<dbReference type="InterPro" id="IPR050955">
    <property type="entry name" value="Plant_Biomass_Hydrol_Est"/>
</dbReference>
<name>A0ABM8WPN2_9BURK</name>
<dbReference type="InterPro" id="IPR010126">
    <property type="entry name" value="Esterase_phb"/>
</dbReference>
<accession>A0ABM8WPN2</accession>
<dbReference type="Pfam" id="PF10503">
    <property type="entry name" value="Esterase_PHB"/>
    <property type="match status" value="1"/>
</dbReference>
<protein>
    <recommendedName>
        <fullName evidence="6">Poly(3-hydroxyalkanoate) depolymerase</fullName>
    </recommendedName>
</protein>
<evidence type="ECO:0000256" key="3">
    <source>
        <dbReference type="SAM" id="MobiDB-lite"/>
    </source>
</evidence>